<dbReference type="PRINTS" id="PR00111">
    <property type="entry name" value="ABHYDROLASE"/>
</dbReference>
<comment type="caution">
    <text evidence="2">The sequence shown here is derived from an EMBL/GenBank/DDBJ whole genome shotgun (WGS) entry which is preliminary data.</text>
</comment>
<dbReference type="InterPro" id="IPR050471">
    <property type="entry name" value="AB_hydrolase"/>
</dbReference>
<dbReference type="AlphaFoldDB" id="A0A2S8G7Y4"/>
<dbReference type="GO" id="GO:0046503">
    <property type="term" value="P:glycerolipid catabolic process"/>
    <property type="evidence" value="ECO:0007669"/>
    <property type="project" value="TreeGrafter"/>
</dbReference>
<organism evidence="2 3">
    <name type="scientific">Blastopirellula marina</name>
    <dbReference type="NCBI Taxonomy" id="124"/>
    <lineage>
        <taxon>Bacteria</taxon>
        <taxon>Pseudomonadati</taxon>
        <taxon>Planctomycetota</taxon>
        <taxon>Planctomycetia</taxon>
        <taxon>Pirellulales</taxon>
        <taxon>Pirellulaceae</taxon>
        <taxon>Blastopirellula</taxon>
    </lineage>
</organism>
<dbReference type="SUPFAM" id="SSF53474">
    <property type="entry name" value="alpha/beta-Hydrolases"/>
    <property type="match status" value="1"/>
</dbReference>
<evidence type="ECO:0000313" key="3">
    <source>
        <dbReference type="Proteomes" id="UP000239388"/>
    </source>
</evidence>
<dbReference type="Proteomes" id="UP000239388">
    <property type="component" value="Unassembled WGS sequence"/>
</dbReference>
<sequence length="297" mass="31631">MAQVRLQSGIEIEYDAFGDRSDPALLLIMGFGAQMIGWPGPFCQRLADAGRYVIRFDNRDCGLSSKLDGCQVELPRIIECVTAGDFAAARELAPYSLEDMALDAIGLLDALEIAAAHVVGSSMGGAIAQVMAIEHPQRVLTLTSIMSTSGDPDVGQSSPEAIQALFTPSPSDRAGFIQAATKSAVWSSKKHYDPEEAKRKAAASYDRSYYPEGGARQIAALISNGSRAAGLRTLQAATLVIHGLDDTLIAPSGGERIAELAPNARLLLLEDMGHDRPPALWPEICGAIIEHTESANR</sequence>
<dbReference type="Pfam" id="PF00561">
    <property type="entry name" value="Abhydrolase_1"/>
    <property type="match status" value="1"/>
</dbReference>
<proteinExistence type="predicted"/>
<evidence type="ECO:0000259" key="1">
    <source>
        <dbReference type="Pfam" id="PF00561"/>
    </source>
</evidence>
<dbReference type="InterPro" id="IPR029058">
    <property type="entry name" value="AB_hydrolase_fold"/>
</dbReference>
<dbReference type="InterPro" id="IPR000073">
    <property type="entry name" value="AB_hydrolase_1"/>
</dbReference>
<evidence type="ECO:0000313" key="2">
    <source>
        <dbReference type="EMBL" id="PQO40234.1"/>
    </source>
</evidence>
<dbReference type="PANTHER" id="PTHR43433:SF5">
    <property type="entry name" value="AB HYDROLASE-1 DOMAIN-CONTAINING PROTEIN"/>
    <property type="match status" value="1"/>
</dbReference>
<gene>
    <name evidence="2" type="ORF">C5Y98_06425</name>
</gene>
<reference evidence="2 3" key="1">
    <citation type="submission" date="2018-02" db="EMBL/GenBank/DDBJ databases">
        <title>Comparative genomes isolates from brazilian mangrove.</title>
        <authorList>
            <person name="Araujo J.E."/>
            <person name="Taketani R.G."/>
            <person name="Silva M.C.P."/>
            <person name="Loureco M.V."/>
            <person name="Andreote F.D."/>
        </authorList>
    </citation>
    <scope>NUCLEOTIDE SEQUENCE [LARGE SCALE GENOMIC DNA]</scope>
    <source>
        <strain evidence="2 3">NAP PRIS-MGV</strain>
    </source>
</reference>
<dbReference type="Gene3D" id="3.40.50.1820">
    <property type="entry name" value="alpha/beta hydrolase"/>
    <property type="match status" value="1"/>
</dbReference>
<feature type="domain" description="AB hydrolase-1" evidence="1">
    <location>
        <begin position="23"/>
        <end position="274"/>
    </location>
</feature>
<protein>
    <submittedName>
        <fullName evidence="2">Alpha/beta hydrolase</fullName>
    </submittedName>
</protein>
<dbReference type="EMBL" id="PUIB01000009">
    <property type="protein sequence ID" value="PQO40234.1"/>
    <property type="molecule type" value="Genomic_DNA"/>
</dbReference>
<accession>A0A2S8G7Y4</accession>
<dbReference type="OrthoDB" id="9805423at2"/>
<dbReference type="PANTHER" id="PTHR43433">
    <property type="entry name" value="HYDROLASE, ALPHA/BETA FOLD FAMILY PROTEIN"/>
    <property type="match status" value="1"/>
</dbReference>
<dbReference type="GO" id="GO:0004806">
    <property type="term" value="F:triacylglycerol lipase activity"/>
    <property type="evidence" value="ECO:0007669"/>
    <property type="project" value="TreeGrafter"/>
</dbReference>
<dbReference type="RefSeq" id="WP_105352621.1">
    <property type="nucleotide sequence ID" value="NZ_PUIB01000009.1"/>
</dbReference>
<name>A0A2S8G7Y4_9BACT</name>
<keyword evidence="2" id="KW-0378">Hydrolase</keyword>